<evidence type="ECO:0000313" key="1">
    <source>
        <dbReference type="EMBL" id="VDN38553.1"/>
    </source>
</evidence>
<gene>
    <name evidence="1" type="ORF">DILT_LOCUS17630</name>
</gene>
<evidence type="ECO:0000313" key="2">
    <source>
        <dbReference type="Proteomes" id="UP000281553"/>
    </source>
</evidence>
<dbReference type="EMBL" id="UYRU01093386">
    <property type="protein sequence ID" value="VDN38553.1"/>
    <property type="molecule type" value="Genomic_DNA"/>
</dbReference>
<organism evidence="1 2">
    <name type="scientific">Dibothriocephalus latus</name>
    <name type="common">Fish tapeworm</name>
    <name type="synonym">Diphyllobothrium latum</name>
    <dbReference type="NCBI Taxonomy" id="60516"/>
    <lineage>
        <taxon>Eukaryota</taxon>
        <taxon>Metazoa</taxon>
        <taxon>Spiralia</taxon>
        <taxon>Lophotrochozoa</taxon>
        <taxon>Platyhelminthes</taxon>
        <taxon>Cestoda</taxon>
        <taxon>Eucestoda</taxon>
        <taxon>Diphyllobothriidea</taxon>
        <taxon>Diphyllobothriidae</taxon>
        <taxon>Dibothriocephalus</taxon>
    </lineage>
</organism>
<keyword evidence="2" id="KW-1185">Reference proteome</keyword>
<name>A0A3P7NN73_DIBLA</name>
<feature type="non-terminal residue" evidence="1">
    <location>
        <position position="1"/>
    </location>
</feature>
<sequence>FGDANLRAFLAIGACQHGRKDEIEEGEGESANLLNSVDYGECFLDCPCVSDASHRPVVWLIHHERESPRRSEFPHGLPESIAMNPIEDTPRVDEEFAKRFPLYNIPHLIVDLVVQFEIQRAL</sequence>
<proteinExistence type="predicted"/>
<dbReference type="AlphaFoldDB" id="A0A3P7NN73"/>
<reference evidence="1 2" key="1">
    <citation type="submission" date="2018-11" db="EMBL/GenBank/DDBJ databases">
        <authorList>
            <consortium name="Pathogen Informatics"/>
        </authorList>
    </citation>
    <scope>NUCLEOTIDE SEQUENCE [LARGE SCALE GENOMIC DNA]</scope>
</reference>
<protein>
    <submittedName>
        <fullName evidence="1">Uncharacterized protein</fullName>
    </submittedName>
</protein>
<dbReference type="Proteomes" id="UP000281553">
    <property type="component" value="Unassembled WGS sequence"/>
</dbReference>
<accession>A0A3P7NN73</accession>